<feature type="transmembrane region" description="Helical" evidence="4">
    <location>
        <begin position="295"/>
        <end position="314"/>
    </location>
</feature>
<dbReference type="AlphaFoldDB" id="A0A1B7TBQ7"/>
<keyword evidence="2" id="KW-0560">Oxidoreductase</keyword>
<dbReference type="InterPro" id="IPR002347">
    <property type="entry name" value="SDR_fam"/>
</dbReference>
<feature type="compositionally biased region" description="Basic and acidic residues" evidence="3">
    <location>
        <begin position="400"/>
        <end position="419"/>
    </location>
</feature>
<comment type="caution">
    <text evidence="5">The sequence shown here is derived from an EMBL/GenBank/DDBJ whole genome shotgun (WGS) entry which is preliminary data.</text>
</comment>
<dbReference type="EMBL" id="LXPE01000022">
    <property type="protein sequence ID" value="OBA26179.1"/>
    <property type="molecule type" value="Genomic_DNA"/>
</dbReference>
<name>A0A1B7TBQ7_9ASCO</name>
<keyword evidence="6" id="KW-1185">Reference proteome</keyword>
<keyword evidence="4" id="KW-0472">Membrane</keyword>
<proteinExistence type="inferred from homology"/>
<evidence type="ECO:0008006" key="7">
    <source>
        <dbReference type="Google" id="ProtNLM"/>
    </source>
</evidence>
<organism evidence="5 6">
    <name type="scientific">Hanseniaspora valbyensis NRRL Y-1626</name>
    <dbReference type="NCBI Taxonomy" id="766949"/>
    <lineage>
        <taxon>Eukaryota</taxon>
        <taxon>Fungi</taxon>
        <taxon>Dikarya</taxon>
        <taxon>Ascomycota</taxon>
        <taxon>Saccharomycotina</taxon>
        <taxon>Saccharomycetes</taxon>
        <taxon>Saccharomycodales</taxon>
        <taxon>Saccharomycodaceae</taxon>
        <taxon>Hanseniaspora</taxon>
    </lineage>
</organism>
<gene>
    <name evidence="5" type="ORF">HANVADRAFT_40820</name>
</gene>
<dbReference type="Pfam" id="PF13561">
    <property type="entry name" value="adh_short_C2"/>
    <property type="match status" value="1"/>
</dbReference>
<sequence length="457" mass="52499">MPLNIFTAVVFNGTDSIPHFDLILYRILPIVATIGFLKWMFRGKKNIWERNLHGKVFILTGATSSNGMGASVAYDLAMKGAQLIILSSKMDQFTIDFIHDLRRKTENELIYSEFCDFADLSSVRKFATNWIDNISPRRLDGIVLMHGEMQPIMGKKRYERHYTKDGLEMQIGVNCIGTFHLLNLLKPCIKAQPPDRDVRIIYSTCIWQAMGDVWPEDPCMSEVSFVSHKFFASSKLQMSLLLAELHRQLVVNDEKEIKAAEEGDKLARANISTTIVQPGIMRSGTLRRVISNGSVWALLVVYIGILYPFLWLFIKSGYNGAQSILYSLYTPEFERINLESMDGKFTLGIPGCNYVLNCNIQPKFYKKEFYDIKLQSVLYNNMCKQIEHVEKKTAAMKNQTKKEQEEENKKEQNVDKDTNNENTDIDTETKKNSMNKKKDSKSKSKTSKNKNKKLNKW</sequence>
<dbReference type="InterPro" id="IPR036291">
    <property type="entry name" value="NAD(P)-bd_dom_sf"/>
</dbReference>
<reference evidence="6" key="1">
    <citation type="journal article" date="2016" name="Proc. Natl. Acad. Sci. U.S.A.">
        <title>Comparative genomics of biotechnologically important yeasts.</title>
        <authorList>
            <person name="Riley R."/>
            <person name="Haridas S."/>
            <person name="Wolfe K.H."/>
            <person name="Lopes M.R."/>
            <person name="Hittinger C.T."/>
            <person name="Goeker M."/>
            <person name="Salamov A.A."/>
            <person name="Wisecaver J.H."/>
            <person name="Long T.M."/>
            <person name="Calvey C.H."/>
            <person name="Aerts A.L."/>
            <person name="Barry K.W."/>
            <person name="Choi C."/>
            <person name="Clum A."/>
            <person name="Coughlan A.Y."/>
            <person name="Deshpande S."/>
            <person name="Douglass A.P."/>
            <person name="Hanson S.J."/>
            <person name="Klenk H.-P."/>
            <person name="LaButti K.M."/>
            <person name="Lapidus A."/>
            <person name="Lindquist E.A."/>
            <person name="Lipzen A.M."/>
            <person name="Meier-Kolthoff J.P."/>
            <person name="Ohm R.A."/>
            <person name="Otillar R.P."/>
            <person name="Pangilinan J.L."/>
            <person name="Peng Y."/>
            <person name="Rokas A."/>
            <person name="Rosa C.A."/>
            <person name="Scheuner C."/>
            <person name="Sibirny A.A."/>
            <person name="Slot J.C."/>
            <person name="Stielow J.B."/>
            <person name="Sun H."/>
            <person name="Kurtzman C.P."/>
            <person name="Blackwell M."/>
            <person name="Grigoriev I.V."/>
            <person name="Jeffries T.W."/>
        </authorList>
    </citation>
    <scope>NUCLEOTIDE SEQUENCE [LARGE SCALE GENOMIC DNA]</scope>
    <source>
        <strain evidence="6">NRRL Y-1626</strain>
    </source>
</reference>
<dbReference type="OrthoDB" id="191979at2759"/>
<keyword evidence="4" id="KW-1133">Transmembrane helix</keyword>
<dbReference type="Gene3D" id="3.40.50.720">
    <property type="entry name" value="NAD(P)-binding Rossmann-like Domain"/>
    <property type="match status" value="1"/>
</dbReference>
<accession>A0A1B7TBQ7</accession>
<feature type="compositionally biased region" description="Basic residues" evidence="3">
    <location>
        <begin position="433"/>
        <end position="457"/>
    </location>
</feature>
<feature type="region of interest" description="Disordered" evidence="3">
    <location>
        <begin position="394"/>
        <end position="457"/>
    </location>
</feature>
<dbReference type="SUPFAM" id="SSF51735">
    <property type="entry name" value="NAD(P)-binding Rossmann-fold domains"/>
    <property type="match status" value="1"/>
</dbReference>
<evidence type="ECO:0000256" key="1">
    <source>
        <dbReference type="ARBA" id="ARBA00006484"/>
    </source>
</evidence>
<dbReference type="PANTHER" id="PTHR24320">
    <property type="entry name" value="RETINOL DEHYDROGENASE"/>
    <property type="match status" value="1"/>
</dbReference>
<evidence type="ECO:0000313" key="6">
    <source>
        <dbReference type="Proteomes" id="UP000092321"/>
    </source>
</evidence>
<dbReference type="Proteomes" id="UP000092321">
    <property type="component" value="Unassembled WGS sequence"/>
</dbReference>
<feature type="transmembrane region" description="Helical" evidence="4">
    <location>
        <begin position="23"/>
        <end position="41"/>
    </location>
</feature>
<comment type="similarity">
    <text evidence="1">Belongs to the short-chain dehydrogenases/reductases (SDR) family.</text>
</comment>
<dbReference type="GO" id="GO:0016491">
    <property type="term" value="F:oxidoreductase activity"/>
    <property type="evidence" value="ECO:0007669"/>
    <property type="project" value="UniProtKB-KW"/>
</dbReference>
<dbReference type="PANTHER" id="PTHR24320:SF285">
    <property type="entry name" value="RETINOL DEHYDROGENASE 14"/>
    <property type="match status" value="1"/>
</dbReference>
<keyword evidence="4" id="KW-0812">Transmembrane</keyword>
<evidence type="ECO:0000256" key="2">
    <source>
        <dbReference type="ARBA" id="ARBA00023002"/>
    </source>
</evidence>
<evidence type="ECO:0000256" key="3">
    <source>
        <dbReference type="SAM" id="MobiDB-lite"/>
    </source>
</evidence>
<evidence type="ECO:0000256" key="4">
    <source>
        <dbReference type="SAM" id="Phobius"/>
    </source>
</evidence>
<evidence type="ECO:0000313" key="5">
    <source>
        <dbReference type="EMBL" id="OBA26179.1"/>
    </source>
</evidence>
<protein>
    <recommendedName>
        <fullName evidence="7">NAD(P)-binding protein</fullName>
    </recommendedName>
</protein>